<feature type="domain" description="Plastocyanin-like" evidence="5">
    <location>
        <begin position="60"/>
        <end position="164"/>
    </location>
</feature>
<accession>A0A917BWV1</accession>
<evidence type="ECO:0000313" key="7">
    <source>
        <dbReference type="Proteomes" id="UP000606044"/>
    </source>
</evidence>
<dbReference type="GO" id="GO:0030288">
    <property type="term" value="C:outer membrane-bounded periplasmic space"/>
    <property type="evidence" value="ECO:0007669"/>
    <property type="project" value="TreeGrafter"/>
</dbReference>
<dbReference type="RefSeq" id="WP_244644275.1">
    <property type="nucleotide sequence ID" value="NZ_BMCT01000002.1"/>
</dbReference>
<dbReference type="EMBL" id="BMCT01000002">
    <property type="protein sequence ID" value="GGF59235.1"/>
    <property type="molecule type" value="Genomic_DNA"/>
</dbReference>
<dbReference type="InterPro" id="IPR011707">
    <property type="entry name" value="Cu-oxidase-like_N"/>
</dbReference>
<feature type="signal peptide" evidence="3">
    <location>
        <begin position="1"/>
        <end position="25"/>
    </location>
</feature>
<dbReference type="Pfam" id="PF07731">
    <property type="entry name" value="Cu-oxidase_2"/>
    <property type="match status" value="1"/>
</dbReference>
<evidence type="ECO:0000256" key="1">
    <source>
        <dbReference type="ARBA" id="ARBA00022723"/>
    </source>
</evidence>
<dbReference type="InterPro" id="IPR008972">
    <property type="entry name" value="Cupredoxin"/>
</dbReference>
<evidence type="ECO:0000313" key="6">
    <source>
        <dbReference type="EMBL" id="GGF59235.1"/>
    </source>
</evidence>
<comment type="caution">
    <text evidence="6">The sequence shown here is derived from an EMBL/GenBank/DDBJ whole genome shotgun (WGS) entry which is preliminary data.</text>
</comment>
<keyword evidence="3" id="KW-0732">Signal</keyword>
<evidence type="ECO:0000256" key="3">
    <source>
        <dbReference type="SAM" id="SignalP"/>
    </source>
</evidence>
<proteinExistence type="predicted"/>
<dbReference type="AlphaFoldDB" id="A0A917BWV1"/>
<dbReference type="Proteomes" id="UP000606044">
    <property type="component" value="Unassembled WGS sequence"/>
</dbReference>
<dbReference type="InterPro" id="IPR002355">
    <property type="entry name" value="Cu_oxidase_Cu_BS"/>
</dbReference>
<reference evidence="6" key="1">
    <citation type="journal article" date="2014" name="Int. J. Syst. Evol. Microbiol.">
        <title>Complete genome sequence of Corynebacterium casei LMG S-19264T (=DSM 44701T), isolated from a smear-ripened cheese.</title>
        <authorList>
            <consortium name="US DOE Joint Genome Institute (JGI-PGF)"/>
            <person name="Walter F."/>
            <person name="Albersmeier A."/>
            <person name="Kalinowski J."/>
            <person name="Ruckert C."/>
        </authorList>
    </citation>
    <scope>NUCLEOTIDE SEQUENCE</scope>
    <source>
        <strain evidence="6">CCM 7897</strain>
    </source>
</reference>
<dbReference type="CDD" id="cd13861">
    <property type="entry name" value="CuRO_1_CumA_like"/>
    <property type="match status" value="1"/>
</dbReference>
<gene>
    <name evidence="6" type="ORF">GCM10007301_18740</name>
</gene>
<keyword evidence="2" id="KW-0560">Oxidoreductase</keyword>
<dbReference type="GO" id="GO:0016491">
    <property type="term" value="F:oxidoreductase activity"/>
    <property type="evidence" value="ECO:0007669"/>
    <property type="project" value="UniProtKB-KW"/>
</dbReference>
<dbReference type="PANTHER" id="PTHR11709:SF2">
    <property type="entry name" value="MULTICOPPER OXIDASE LPR1"/>
    <property type="match status" value="1"/>
</dbReference>
<evidence type="ECO:0000259" key="5">
    <source>
        <dbReference type="Pfam" id="PF07732"/>
    </source>
</evidence>
<evidence type="ECO:0000259" key="4">
    <source>
        <dbReference type="Pfam" id="PF07731"/>
    </source>
</evidence>
<reference evidence="6" key="2">
    <citation type="submission" date="2020-09" db="EMBL/GenBank/DDBJ databases">
        <authorList>
            <person name="Sun Q."/>
            <person name="Sedlacek I."/>
        </authorList>
    </citation>
    <scope>NUCLEOTIDE SEQUENCE</scope>
    <source>
        <strain evidence="6">CCM 7897</strain>
    </source>
</reference>
<dbReference type="Pfam" id="PF07732">
    <property type="entry name" value="Cu-oxidase_3"/>
    <property type="match status" value="1"/>
</dbReference>
<dbReference type="PROSITE" id="PS51318">
    <property type="entry name" value="TAT"/>
    <property type="match status" value="1"/>
</dbReference>
<dbReference type="PANTHER" id="PTHR11709">
    <property type="entry name" value="MULTI-COPPER OXIDASE"/>
    <property type="match status" value="1"/>
</dbReference>
<feature type="chain" id="PRO_5036759017" evidence="3">
    <location>
        <begin position="26"/>
        <end position="493"/>
    </location>
</feature>
<dbReference type="InterPro" id="IPR011706">
    <property type="entry name" value="Cu-oxidase_C"/>
</dbReference>
<evidence type="ECO:0000256" key="2">
    <source>
        <dbReference type="ARBA" id="ARBA00023002"/>
    </source>
</evidence>
<dbReference type="PROSITE" id="PS00079">
    <property type="entry name" value="MULTICOPPER_OXIDASE1"/>
    <property type="match status" value="1"/>
</dbReference>
<name>A0A917BWV1_9HYPH</name>
<protein>
    <submittedName>
        <fullName evidence="6">Copper oxidase</fullName>
    </submittedName>
</protein>
<dbReference type="Gene3D" id="2.60.40.420">
    <property type="entry name" value="Cupredoxins - blue copper proteins"/>
    <property type="match status" value="3"/>
</dbReference>
<feature type="domain" description="Plastocyanin-like" evidence="4">
    <location>
        <begin position="400"/>
        <end position="492"/>
    </location>
</feature>
<organism evidence="6 7">
    <name type="scientific">Azorhizobium oxalatiphilum</name>
    <dbReference type="NCBI Taxonomy" id="980631"/>
    <lineage>
        <taxon>Bacteria</taxon>
        <taxon>Pseudomonadati</taxon>
        <taxon>Pseudomonadota</taxon>
        <taxon>Alphaproteobacteria</taxon>
        <taxon>Hyphomicrobiales</taxon>
        <taxon>Xanthobacteraceae</taxon>
        <taxon>Azorhizobium</taxon>
    </lineage>
</organism>
<dbReference type="InterPro" id="IPR045087">
    <property type="entry name" value="Cu-oxidase_fam"/>
</dbReference>
<sequence>MISRRGLLLGSAAAGLVSFAPSAIGQVPASIDTLPASAPVRNLSLVAREIDAHLLGPDKPATKRVATYDGELFKMVRAPRGTRLIVDFENQLPDFTTVHWHGIRAPYLFDGVAPITQEVVKPGERFRYNVPLPDPGFYFFHPHCDETGQVGRGLFSALVVDDPADAKAGYDAECFIVVKDWRLGDDGQWLEMSTTDGAATTGTFGNIRTTNGSLTAPRVEVPAYGDVRVRTLIADGTRVIDFGCDTDDAFLIAIDGQALPPVHFNDLPDGIWRMGPAMRADAQVRMPAPGKEVQIFDYRSAEPFLLTTLVAVDKKGMRAKSRTALKAKPLPPAKVPLPDLKSAKRMEFLLQVSAGATAVSPPLPADDPLSKALIDSMCVGSTTHWAISRDSWAVQDALRLPPPLAVLDNGTSYVISMTNVTKHVHPMHLHGHIFRVLSHSKKPKLPQYLADTVMVEPNETVEIAFKAVSGNWVFHCHILEHMDTGLMGWFRIS</sequence>
<dbReference type="InterPro" id="IPR033138">
    <property type="entry name" value="Cu_oxidase_CS"/>
</dbReference>
<keyword evidence="7" id="KW-1185">Reference proteome</keyword>
<dbReference type="GO" id="GO:0005507">
    <property type="term" value="F:copper ion binding"/>
    <property type="evidence" value="ECO:0007669"/>
    <property type="project" value="InterPro"/>
</dbReference>
<dbReference type="SUPFAM" id="SSF49503">
    <property type="entry name" value="Cupredoxins"/>
    <property type="match status" value="3"/>
</dbReference>
<keyword evidence="1" id="KW-0479">Metal-binding</keyword>
<dbReference type="PROSITE" id="PS00080">
    <property type="entry name" value="MULTICOPPER_OXIDASE2"/>
    <property type="match status" value="1"/>
</dbReference>
<dbReference type="InterPro" id="IPR006311">
    <property type="entry name" value="TAT_signal"/>
</dbReference>